<evidence type="ECO:0000259" key="5">
    <source>
        <dbReference type="PROSITE" id="PS50931"/>
    </source>
</evidence>
<proteinExistence type="inferred from homology"/>
<sequence length="301" mass="33301">MTRRRLPSLNALVAFEASARLGRMTLAADELAVTHGAISRHVRHLEDVLGIRLFEGPKNALRLTEAGQTLLSHLTTGLDRIEAGVRAVADEEEGALDVSCNGTFSMRWLIPRLYRFQELHPGIEVRLSASYAPVDFARERYEVAIRSLDHTLPPDAPVTTLFAESVGPVLSPALAARLTLKQPQDLARGPLLHTITRRYAWEDWAARAADWHGADLPGTEYEHFYYMLEAATGGLGVCIAPWQLVIDDIRAGRLVAPFGFVPSGMDYVAVRRPRRNRKAQAFCAWLAQEAEKTPTPSSRGS</sequence>
<evidence type="ECO:0000256" key="1">
    <source>
        <dbReference type="ARBA" id="ARBA00009437"/>
    </source>
</evidence>
<organism evidence="6 7">
    <name type="scientific">Microvirga alba</name>
    <dbReference type="NCBI Taxonomy" id="2791025"/>
    <lineage>
        <taxon>Bacteria</taxon>
        <taxon>Pseudomonadati</taxon>
        <taxon>Pseudomonadota</taxon>
        <taxon>Alphaproteobacteria</taxon>
        <taxon>Hyphomicrobiales</taxon>
        <taxon>Methylobacteriaceae</taxon>
        <taxon>Microvirga</taxon>
    </lineage>
</organism>
<gene>
    <name evidence="6" type="ORF">I2H38_13875</name>
</gene>
<keyword evidence="2" id="KW-0805">Transcription regulation</keyword>
<dbReference type="Gene3D" id="3.40.190.10">
    <property type="entry name" value="Periplasmic binding protein-like II"/>
    <property type="match status" value="2"/>
</dbReference>
<dbReference type="GO" id="GO:0003700">
    <property type="term" value="F:DNA-binding transcription factor activity"/>
    <property type="evidence" value="ECO:0007669"/>
    <property type="project" value="InterPro"/>
</dbReference>
<evidence type="ECO:0000256" key="2">
    <source>
        <dbReference type="ARBA" id="ARBA00023015"/>
    </source>
</evidence>
<dbReference type="InterPro" id="IPR005119">
    <property type="entry name" value="LysR_subst-bd"/>
</dbReference>
<dbReference type="Pfam" id="PF03466">
    <property type="entry name" value="LysR_substrate"/>
    <property type="match status" value="1"/>
</dbReference>
<keyword evidence="7" id="KW-1185">Reference proteome</keyword>
<dbReference type="InterPro" id="IPR058163">
    <property type="entry name" value="LysR-type_TF_proteobact-type"/>
</dbReference>
<accession>A0A931BNK4</accession>
<evidence type="ECO:0000313" key="6">
    <source>
        <dbReference type="EMBL" id="MBF9234462.1"/>
    </source>
</evidence>
<dbReference type="InterPro" id="IPR000847">
    <property type="entry name" value="LysR_HTH_N"/>
</dbReference>
<dbReference type="AlphaFoldDB" id="A0A931BNK4"/>
<keyword evidence="3" id="KW-0238">DNA-binding</keyword>
<dbReference type="FunFam" id="3.40.190.10:FF:000017">
    <property type="entry name" value="Glycine cleavage system transcriptional activator"/>
    <property type="match status" value="1"/>
</dbReference>
<dbReference type="Pfam" id="PF00126">
    <property type="entry name" value="HTH_1"/>
    <property type="match status" value="1"/>
</dbReference>
<dbReference type="PANTHER" id="PTHR30537">
    <property type="entry name" value="HTH-TYPE TRANSCRIPTIONAL REGULATOR"/>
    <property type="match status" value="1"/>
</dbReference>
<dbReference type="Proteomes" id="UP000599312">
    <property type="component" value="Unassembled WGS sequence"/>
</dbReference>
<dbReference type="GO" id="GO:0043565">
    <property type="term" value="F:sequence-specific DNA binding"/>
    <property type="evidence" value="ECO:0007669"/>
    <property type="project" value="TreeGrafter"/>
</dbReference>
<dbReference type="RefSeq" id="WP_196272446.1">
    <property type="nucleotide sequence ID" value="NZ_JADQDO010000006.1"/>
</dbReference>
<keyword evidence="4" id="KW-0804">Transcription</keyword>
<comment type="caution">
    <text evidence="6">The sequence shown here is derived from an EMBL/GenBank/DDBJ whole genome shotgun (WGS) entry which is preliminary data.</text>
</comment>
<dbReference type="Gene3D" id="1.10.10.10">
    <property type="entry name" value="Winged helix-like DNA-binding domain superfamily/Winged helix DNA-binding domain"/>
    <property type="match status" value="1"/>
</dbReference>
<evidence type="ECO:0000256" key="4">
    <source>
        <dbReference type="ARBA" id="ARBA00023163"/>
    </source>
</evidence>
<feature type="domain" description="HTH lysR-type" evidence="5">
    <location>
        <begin position="7"/>
        <end position="64"/>
    </location>
</feature>
<dbReference type="InterPro" id="IPR036390">
    <property type="entry name" value="WH_DNA-bd_sf"/>
</dbReference>
<dbReference type="EMBL" id="JADQDO010000006">
    <property type="protein sequence ID" value="MBF9234462.1"/>
    <property type="molecule type" value="Genomic_DNA"/>
</dbReference>
<comment type="similarity">
    <text evidence="1">Belongs to the LysR transcriptional regulatory family.</text>
</comment>
<dbReference type="PROSITE" id="PS50931">
    <property type="entry name" value="HTH_LYSR"/>
    <property type="match status" value="1"/>
</dbReference>
<protein>
    <submittedName>
        <fullName evidence="6">LysR family transcriptional regulator</fullName>
    </submittedName>
</protein>
<evidence type="ECO:0000313" key="7">
    <source>
        <dbReference type="Proteomes" id="UP000599312"/>
    </source>
</evidence>
<dbReference type="SUPFAM" id="SSF53850">
    <property type="entry name" value="Periplasmic binding protein-like II"/>
    <property type="match status" value="1"/>
</dbReference>
<dbReference type="SUPFAM" id="SSF46785">
    <property type="entry name" value="Winged helix' DNA-binding domain"/>
    <property type="match status" value="1"/>
</dbReference>
<dbReference type="GO" id="GO:0006351">
    <property type="term" value="P:DNA-templated transcription"/>
    <property type="evidence" value="ECO:0007669"/>
    <property type="project" value="TreeGrafter"/>
</dbReference>
<evidence type="ECO:0000256" key="3">
    <source>
        <dbReference type="ARBA" id="ARBA00023125"/>
    </source>
</evidence>
<dbReference type="InterPro" id="IPR036388">
    <property type="entry name" value="WH-like_DNA-bd_sf"/>
</dbReference>
<reference evidence="6" key="1">
    <citation type="submission" date="2020-11" db="EMBL/GenBank/DDBJ databases">
        <authorList>
            <person name="Kim M.K."/>
        </authorList>
    </citation>
    <scope>NUCLEOTIDE SEQUENCE</scope>
    <source>
        <strain evidence="6">BT350</strain>
    </source>
</reference>
<name>A0A931BNK4_9HYPH</name>
<dbReference type="PANTHER" id="PTHR30537:SF74">
    <property type="entry name" value="HTH-TYPE TRANSCRIPTIONAL REGULATOR TRPI"/>
    <property type="match status" value="1"/>
</dbReference>